<dbReference type="RefSeq" id="WP_134239628.1">
    <property type="nucleotide sequence ID" value="NZ_CAWOLW010000144.1"/>
</dbReference>
<feature type="non-terminal residue" evidence="2">
    <location>
        <position position="308"/>
    </location>
</feature>
<evidence type="ECO:0000313" key="2">
    <source>
        <dbReference type="EMBL" id="RQH27796.1"/>
    </source>
</evidence>
<dbReference type="OrthoDB" id="9980420at2"/>
<dbReference type="Proteomes" id="UP000269154">
    <property type="component" value="Unassembled WGS sequence"/>
</dbReference>
<dbReference type="EMBL" id="RCBY01000228">
    <property type="protein sequence ID" value="RQH27796.1"/>
    <property type="molecule type" value="Genomic_DNA"/>
</dbReference>
<feature type="compositionally biased region" description="Basic and acidic residues" evidence="1">
    <location>
        <begin position="45"/>
        <end position="64"/>
    </location>
</feature>
<evidence type="ECO:0000313" key="3">
    <source>
        <dbReference type="Proteomes" id="UP000269154"/>
    </source>
</evidence>
<protein>
    <submittedName>
        <fullName evidence="2">Uncharacterized protein</fullName>
    </submittedName>
</protein>
<sequence length="308" mass="33957">MSVFRNVLVVGAIGVVISNAGQGSTAPPPMHSQSNTPKDSILDPQEVKEKSIEVTETQEVKSDTDSLEDITQSRPQGSLLEKLNSNSDAPSLGTKAPSTRHSKVNINKQLPKSKPNQEIISSLKKFEHIYENTGSLLTELKSHRKGENVSSSVLPFKQNINRSFAANKNQKFNVESKNLVELEKSNSRLLDLLQSNSDNYEVETEISPGKGTEFQQSITLAGKGAEKFNVESKNLVELEKSNSRLLDLLQSNSDNYEVETEINPGNETEFQQSITLAGKGAEKFNVESKNLVELEKSNSRLLDLLQSN</sequence>
<name>A0A3N6Q949_9CYAN</name>
<accession>A0A3N6Q949</accession>
<evidence type="ECO:0000256" key="1">
    <source>
        <dbReference type="SAM" id="MobiDB-lite"/>
    </source>
</evidence>
<dbReference type="AlphaFoldDB" id="A0A3N6Q949"/>
<keyword evidence="3" id="KW-1185">Reference proteome</keyword>
<organism evidence="2 3">
    <name type="scientific">Okeania hirsuta</name>
    <dbReference type="NCBI Taxonomy" id="1458930"/>
    <lineage>
        <taxon>Bacteria</taxon>
        <taxon>Bacillati</taxon>
        <taxon>Cyanobacteriota</taxon>
        <taxon>Cyanophyceae</taxon>
        <taxon>Oscillatoriophycideae</taxon>
        <taxon>Oscillatoriales</taxon>
        <taxon>Microcoleaceae</taxon>
        <taxon>Okeania</taxon>
    </lineage>
</organism>
<reference evidence="2 3" key="1">
    <citation type="journal article" date="2018" name="ACS Chem. Biol.">
        <title>Ketoreductase domain dysfunction expands chemodiversity: malyngamide biosynthesis in the cyanobacterium Okeania hirsuta.</title>
        <authorList>
            <person name="Moss N.A."/>
            <person name="Leao T."/>
            <person name="Rankin M."/>
            <person name="McCullough T.M."/>
            <person name="Qu P."/>
            <person name="Korobeynikov A."/>
            <person name="Smith J.L."/>
            <person name="Gerwick L."/>
            <person name="Gerwick W.H."/>
        </authorList>
    </citation>
    <scope>NUCLEOTIDE SEQUENCE [LARGE SCALE GENOMIC DNA]</scope>
    <source>
        <strain evidence="2 3">PAB10Feb10-1</strain>
    </source>
</reference>
<feature type="compositionally biased region" description="Polar residues" evidence="1">
    <location>
        <begin position="20"/>
        <end position="38"/>
    </location>
</feature>
<proteinExistence type="predicted"/>
<feature type="region of interest" description="Disordered" evidence="1">
    <location>
        <begin position="20"/>
        <end position="104"/>
    </location>
</feature>
<comment type="caution">
    <text evidence="2">The sequence shown here is derived from an EMBL/GenBank/DDBJ whole genome shotgun (WGS) entry which is preliminary data.</text>
</comment>
<gene>
    <name evidence="2" type="ORF">D5R40_26460</name>
</gene>